<protein>
    <submittedName>
        <fullName evidence="1">Uncharacterized protein</fullName>
    </submittedName>
</protein>
<organism evidence="1 2">
    <name type="scientific">Stylosanthes scabra</name>
    <dbReference type="NCBI Taxonomy" id="79078"/>
    <lineage>
        <taxon>Eukaryota</taxon>
        <taxon>Viridiplantae</taxon>
        <taxon>Streptophyta</taxon>
        <taxon>Embryophyta</taxon>
        <taxon>Tracheophyta</taxon>
        <taxon>Spermatophyta</taxon>
        <taxon>Magnoliopsida</taxon>
        <taxon>eudicotyledons</taxon>
        <taxon>Gunneridae</taxon>
        <taxon>Pentapetalae</taxon>
        <taxon>rosids</taxon>
        <taxon>fabids</taxon>
        <taxon>Fabales</taxon>
        <taxon>Fabaceae</taxon>
        <taxon>Papilionoideae</taxon>
        <taxon>50 kb inversion clade</taxon>
        <taxon>dalbergioids sensu lato</taxon>
        <taxon>Dalbergieae</taxon>
        <taxon>Pterocarpus clade</taxon>
        <taxon>Stylosanthes</taxon>
    </lineage>
</organism>
<keyword evidence="2" id="KW-1185">Reference proteome</keyword>
<gene>
    <name evidence="1" type="ORF">PIB30_105857</name>
</gene>
<dbReference type="EMBL" id="JASCZI010124834">
    <property type="protein sequence ID" value="MED6166113.1"/>
    <property type="molecule type" value="Genomic_DNA"/>
</dbReference>
<proteinExistence type="predicted"/>
<sequence length="101" mass="11707">MRPHTCYVRSHLSQGASWKCLYLMHVNAWLTHAPAHVLRKHVKADFLCTVRSHGYSCDRMSASGRNLKEGETWNFKFPPQGQASWKAQFEIYEERIAETQG</sequence>
<feature type="non-terminal residue" evidence="1">
    <location>
        <position position="101"/>
    </location>
</feature>
<name>A0ABU6V2I6_9FABA</name>
<evidence type="ECO:0000313" key="2">
    <source>
        <dbReference type="Proteomes" id="UP001341840"/>
    </source>
</evidence>
<accession>A0ABU6V2I6</accession>
<reference evidence="1 2" key="1">
    <citation type="journal article" date="2023" name="Plants (Basel)">
        <title>Bridging the Gap: Combining Genomics and Transcriptomics Approaches to Understand Stylosanthes scabra, an Orphan Legume from the Brazilian Caatinga.</title>
        <authorList>
            <person name="Ferreira-Neto J.R.C."/>
            <person name="da Silva M.D."/>
            <person name="Binneck E."/>
            <person name="de Melo N.F."/>
            <person name="da Silva R.H."/>
            <person name="de Melo A.L.T.M."/>
            <person name="Pandolfi V."/>
            <person name="Bustamante F.O."/>
            <person name="Brasileiro-Vidal A.C."/>
            <person name="Benko-Iseppon A.M."/>
        </authorList>
    </citation>
    <scope>NUCLEOTIDE SEQUENCE [LARGE SCALE GENOMIC DNA]</scope>
    <source>
        <tissue evidence="1">Leaves</tissue>
    </source>
</reference>
<evidence type="ECO:0000313" key="1">
    <source>
        <dbReference type="EMBL" id="MED6166113.1"/>
    </source>
</evidence>
<comment type="caution">
    <text evidence="1">The sequence shown here is derived from an EMBL/GenBank/DDBJ whole genome shotgun (WGS) entry which is preliminary data.</text>
</comment>
<dbReference type="Proteomes" id="UP001341840">
    <property type="component" value="Unassembled WGS sequence"/>
</dbReference>